<evidence type="ECO:0000313" key="1">
    <source>
        <dbReference type="EMBL" id="CAB3984692.1"/>
    </source>
</evidence>
<evidence type="ECO:0000313" key="2">
    <source>
        <dbReference type="Proteomes" id="UP001152795"/>
    </source>
</evidence>
<comment type="caution">
    <text evidence="1">The sequence shown here is derived from an EMBL/GenBank/DDBJ whole genome shotgun (WGS) entry which is preliminary data.</text>
</comment>
<accession>A0A6S7G6X0</accession>
<proteinExistence type="predicted"/>
<dbReference type="PANTHER" id="PTHR28624:SF1">
    <property type="entry name" value="MITOCHONDRIAL POTASSIUM CHANNEL"/>
    <property type="match status" value="1"/>
</dbReference>
<dbReference type="EMBL" id="CACRXK020000773">
    <property type="protein sequence ID" value="CAB3984692.1"/>
    <property type="molecule type" value="Genomic_DNA"/>
</dbReference>
<dbReference type="AlphaFoldDB" id="A0A6S7G6X0"/>
<dbReference type="Proteomes" id="UP001152795">
    <property type="component" value="Unassembled WGS sequence"/>
</dbReference>
<gene>
    <name evidence="1" type="ORF">PACLA_8A048158</name>
</gene>
<dbReference type="PANTHER" id="PTHR28624">
    <property type="entry name" value="COILED-COIL DOMAIN-CONTAINING PROTEIN 51"/>
    <property type="match status" value="1"/>
</dbReference>
<name>A0A6S7G6X0_PARCT</name>
<dbReference type="InterPro" id="IPR037660">
    <property type="entry name" value="CCDC51"/>
</dbReference>
<keyword evidence="2" id="KW-1185">Reference proteome</keyword>
<dbReference type="OrthoDB" id="6243211at2759"/>
<protein>
    <submittedName>
        <fullName evidence="1">Uncharacterized protein</fullName>
    </submittedName>
</protein>
<sequence length="299" mass="34126">MIRNDILIKTRRLTVQIRYFMLYKYKYQSGRAISSHSMSYSKIATVLTDKVTSLTKQFDSVLGISEVRSAQSLVQTAEDEFMKSRRCVGETRIELIRLQNQLRDLRSKLDRIPREDERYLQLATEEHKALIAERKAKTDLETLETLERDQFSALSAAVRAAHEKERSRAERTKYWSIIASACGAVLGILGSTIINMKRMKQIRLTVQENNEEFIAKTMEELGTLFKPGQHEITTSGVGQAHSQLSNDFLALLNENTKMLGAIDAKVENRHIRDLAWWSKASLIASVTSSACLIFYMLSK</sequence>
<organism evidence="1 2">
    <name type="scientific">Paramuricea clavata</name>
    <name type="common">Red gorgonian</name>
    <name type="synonym">Violescent sea-whip</name>
    <dbReference type="NCBI Taxonomy" id="317549"/>
    <lineage>
        <taxon>Eukaryota</taxon>
        <taxon>Metazoa</taxon>
        <taxon>Cnidaria</taxon>
        <taxon>Anthozoa</taxon>
        <taxon>Octocorallia</taxon>
        <taxon>Malacalcyonacea</taxon>
        <taxon>Plexauridae</taxon>
        <taxon>Paramuricea</taxon>
    </lineage>
</organism>
<reference evidence="1" key="1">
    <citation type="submission" date="2020-04" db="EMBL/GenBank/DDBJ databases">
        <authorList>
            <person name="Alioto T."/>
            <person name="Alioto T."/>
            <person name="Gomez Garrido J."/>
        </authorList>
    </citation>
    <scope>NUCLEOTIDE SEQUENCE</scope>
    <source>
        <strain evidence="1">A484AB</strain>
    </source>
</reference>